<evidence type="ECO:0008006" key="4">
    <source>
        <dbReference type="Google" id="ProtNLM"/>
    </source>
</evidence>
<sequence length="327" mass="34849">MAETDISPYVTGWNAPVFNGQVQEDAHMWISRIRYGLKQRHVPRSLWVAIAFHFLGEEPREVLNDVRQTIARLPDQKGTEEWDWDWETFTRALVRIQEQARKDAENDSTSIADDFHRFRRKHPYTAAAAGLGLVAAGGATVGPAMFVGALHMMGLTVSGVFGGSIFVAPAAVQAISAGTMALGAWVGFGDAGDKTAPVENAASLKDSLVKSTAPVDIGPVKTTGSVDNAAPIDNTSLDNTSSSLVENTSLADSTAPIEIASPVENAAPVTEGLVDDTSLDNSILIENTSPVQSKAPIKVTCPVENTFPITDGPVDNIRENEGAELLI</sequence>
<dbReference type="AlphaFoldDB" id="A0AAD6V2A7"/>
<gene>
    <name evidence="2" type="ORF">GGX14DRAFT_699655</name>
</gene>
<keyword evidence="1" id="KW-1133">Transmembrane helix</keyword>
<dbReference type="EMBL" id="JARJCW010000063">
    <property type="protein sequence ID" value="KAJ7200330.1"/>
    <property type="molecule type" value="Genomic_DNA"/>
</dbReference>
<evidence type="ECO:0000256" key="1">
    <source>
        <dbReference type="SAM" id="Phobius"/>
    </source>
</evidence>
<keyword evidence="3" id="KW-1185">Reference proteome</keyword>
<evidence type="ECO:0000313" key="3">
    <source>
        <dbReference type="Proteomes" id="UP001219525"/>
    </source>
</evidence>
<feature type="transmembrane region" description="Helical" evidence="1">
    <location>
        <begin position="124"/>
        <end position="146"/>
    </location>
</feature>
<dbReference type="Proteomes" id="UP001219525">
    <property type="component" value="Unassembled WGS sequence"/>
</dbReference>
<comment type="caution">
    <text evidence="2">The sequence shown here is derived from an EMBL/GenBank/DDBJ whole genome shotgun (WGS) entry which is preliminary data.</text>
</comment>
<name>A0AAD6V2A7_9AGAR</name>
<protein>
    <recommendedName>
        <fullName evidence="4">Transmembrane protein</fullName>
    </recommendedName>
</protein>
<keyword evidence="1" id="KW-0812">Transmembrane</keyword>
<keyword evidence="1" id="KW-0472">Membrane</keyword>
<proteinExistence type="predicted"/>
<accession>A0AAD6V2A7</accession>
<reference evidence="2" key="1">
    <citation type="submission" date="2023-03" db="EMBL/GenBank/DDBJ databases">
        <title>Massive genome expansion in bonnet fungi (Mycena s.s.) driven by repeated elements and novel gene families across ecological guilds.</title>
        <authorList>
            <consortium name="Lawrence Berkeley National Laboratory"/>
            <person name="Harder C.B."/>
            <person name="Miyauchi S."/>
            <person name="Viragh M."/>
            <person name="Kuo A."/>
            <person name="Thoen E."/>
            <person name="Andreopoulos B."/>
            <person name="Lu D."/>
            <person name="Skrede I."/>
            <person name="Drula E."/>
            <person name="Henrissat B."/>
            <person name="Morin E."/>
            <person name="Kohler A."/>
            <person name="Barry K."/>
            <person name="LaButti K."/>
            <person name="Morin E."/>
            <person name="Salamov A."/>
            <person name="Lipzen A."/>
            <person name="Mereny Z."/>
            <person name="Hegedus B."/>
            <person name="Baldrian P."/>
            <person name="Stursova M."/>
            <person name="Weitz H."/>
            <person name="Taylor A."/>
            <person name="Grigoriev I.V."/>
            <person name="Nagy L.G."/>
            <person name="Martin F."/>
            <person name="Kauserud H."/>
        </authorList>
    </citation>
    <scope>NUCLEOTIDE SEQUENCE</scope>
    <source>
        <strain evidence="2">9144</strain>
    </source>
</reference>
<evidence type="ECO:0000313" key="2">
    <source>
        <dbReference type="EMBL" id="KAJ7200330.1"/>
    </source>
</evidence>
<organism evidence="2 3">
    <name type="scientific">Mycena pura</name>
    <dbReference type="NCBI Taxonomy" id="153505"/>
    <lineage>
        <taxon>Eukaryota</taxon>
        <taxon>Fungi</taxon>
        <taxon>Dikarya</taxon>
        <taxon>Basidiomycota</taxon>
        <taxon>Agaricomycotina</taxon>
        <taxon>Agaricomycetes</taxon>
        <taxon>Agaricomycetidae</taxon>
        <taxon>Agaricales</taxon>
        <taxon>Marasmiineae</taxon>
        <taxon>Mycenaceae</taxon>
        <taxon>Mycena</taxon>
    </lineage>
</organism>